<dbReference type="SUPFAM" id="SSF52047">
    <property type="entry name" value="RNI-like"/>
    <property type="match status" value="1"/>
</dbReference>
<sequence length="185" mass="19941">HRFAPEHQQTILSSIIAIKSLQTLNLHNCNLSSDVLALIISSPRLESVNIGGLQSPWPSSNPSLTHISLLDLSGARLPHLAEGLALSIAGGSSLRELCLHGARLGSDQAIRNLLESLTQLHSLVLSDCALNDSNIEDLVALLPTTMTKMITLDLSSNLIDHDSMRLIAAVFANNLYDNLSGQFFD</sequence>
<dbReference type="AlphaFoldDB" id="A0A0H5QSE4"/>
<feature type="non-terminal residue" evidence="1">
    <location>
        <position position="1"/>
    </location>
</feature>
<proteinExistence type="predicted"/>
<dbReference type="Gene3D" id="3.80.10.10">
    <property type="entry name" value="Ribonuclease Inhibitor"/>
    <property type="match status" value="1"/>
</dbReference>
<evidence type="ECO:0000313" key="1">
    <source>
        <dbReference type="EMBL" id="CRZ04948.1"/>
    </source>
</evidence>
<accession>A0A0H5QSE4</accession>
<organism evidence="1">
    <name type="scientific">Spongospora subterranea</name>
    <dbReference type="NCBI Taxonomy" id="70186"/>
    <lineage>
        <taxon>Eukaryota</taxon>
        <taxon>Sar</taxon>
        <taxon>Rhizaria</taxon>
        <taxon>Endomyxa</taxon>
        <taxon>Phytomyxea</taxon>
        <taxon>Plasmodiophorida</taxon>
        <taxon>Plasmodiophoridae</taxon>
        <taxon>Spongospora</taxon>
    </lineage>
</organism>
<reference evidence="1" key="1">
    <citation type="submission" date="2015-04" db="EMBL/GenBank/DDBJ databases">
        <title>The genome sequence of the plant pathogenic Rhizarian Plasmodiophora brassicae reveals insights in its biotrophic life cycle and the origin of chitin synthesis.</title>
        <authorList>
            <person name="Schwelm A."/>
            <person name="Fogelqvist J."/>
            <person name="Knaust A."/>
            <person name="Julke S."/>
            <person name="Lilja T."/>
            <person name="Dhandapani V."/>
            <person name="Bonilla-Rosso G."/>
            <person name="Karlsson M."/>
            <person name="Shevchenko A."/>
            <person name="Choi S.R."/>
            <person name="Kim H.G."/>
            <person name="Park J.Y."/>
            <person name="Lim Y.P."/>
            <person name="Ludwig-Muller J."/>
            <person name="Dixelius C."/>
        </authorList>
    </citation>
    <scope>NUCLEOTIDE SEQUENCE</scope>
    <source>
        <tissue evidence="1">Potato root galls</tissue>
    </source>
</reference>
<dbReference type="EMBL" id="HACM01004506">
    <property type="protein sequence ID" value="CRZ04948.1"/>
    <property type="molecule type" value="Transcribed_RNA"/>
</dbReference>
<protein>
    <submittedName>
        <fullName evidence="1">Uncharacterized protein</fullName>
    </submittedName>
</protein>
<dbReference type="InterPro" id="IPR032675">
    <property type="entry name" value="LRR_dom_sf"/>
</dbReference>
<name>A0A0H5QSE4_9EUKA</name>